<dbReference type="InterPro" id="IPR046738">
    <property type="entry name" value="DUF6788"/>
</dbReference>
<evidence type="ECO:0000313" key="2">
    <source>
        <dbReference type="EMBL" id="GCD11587.1"/>
    </source>
</evidence>
<dbReference type="OrthoDB" id="1851276at2"/>
<protein>
    <recommendedName>
        <fullName evidence="1">DUF6788 domain-containing protein</fullName>
    </recommendedName>
</protein>
<comment type="caution">
    <text evidence="2">The sequence shown here is derived from an EMBL/GenBank/DDBJ whole genome shotgun (WGS) entry which is preliminary data.</text>
</comment>
<accession>A0A401UPY9</accession>
<name>A0A401UPY9_9CLOT</name>
<dbReference type="Proteomes" id="UP000287872">
    <property type="component" value="Unassembled WGS sequence"/>
</dbReference>
<organism evidence="2 3">
    <name type="scientific">Clostridium tagluense</name>
    <dbReference type="NCBI Taxonomy" id="360422"/>
    <lineage>
        <taxon>Bacteria</taxon>
        <taxon>Bacillati</taxon>
        <taxon>Bacillota</taxon>
        <taxon>Clostridia</taxon>
        <taxon>Eubacteriales</taxon>
        <taxon>Clostridiaceae</taxon>
        <taxon>Clostridium</taxon>
    </lineage>
</organism>
<gene>
    <name evidence="2" type="ORF">Ctaglu_32100</name>
</gene>
<evidence type="ECO:0000313" key="3">
    <source>
        <dbReference type="Proteomes" id="UP000287872"/>
    </source>
</evidence>
<evidence type="ECO:0000259" key="1">
    <source>
        <dbReference type="Pfam" id="PF20586"/>
    </source>
</evidence>
<dbReference type="AlphaFoldDB" id="A0A401UPY9"/>
<proteinExistence type="predicted"/>
<dbReference type="EMBL" id="BHYK01000020">
    <property type="protein sequence ID" value="GCD11587.1"/>
    <property type="molecule type" value="Genomic_DNA"/>
</dbReference>
<feature type="domain" description="DUF6788" evidence="1">
    <location>
        <begin position="15"/>
        <end position="71"/>
    </location>
</feature>
<reference evidence="2 3" key="1">
    <citation type="submission" date="2018-11" db="EMBL/GenBank/DDBJ databases">
        <title>Genome sequencing and assembly of Clostridium tagluense strain A121.</title>
        <authorList>
            <person name="Murakami T."/>
            <person name="Segawa T."/>
            <person name="Shcherbakova V.A."/>
            <person name="Mori H."/>
            <person name="Yoshimura Y."/>
        </authorList>
    </citation>
    <scope>NUCLEOTIDE SEQUENCE [LARGE SCALE GENOMIC DNA]</scope>
    <source>
        <strain evidence="2 3">A121</strain>
    </source>
</reference>
<keyword evidence="3" id="KW-1185">Reference proteome</keyword>
<dbReference type="Pfam" id="PF20586">
    <property type="entry name" value="DUF6788"/>
    <property type="match status" value="1"/>
</dbReference>
<sequence length="77" mass="9416">MVRYYEIMESVVYEEQKRNAEMIETYTKELEGLTKGNLSIKKIGNNEYYYLKYRNDKKIITDYIDKDKEKITKMKNK</sequence>